<keyword evidence="2" id="KW-0732">Signal</keyword>
<feature type="chain" id="PRO_5002935201" evidence="2">
    <location>
        <begin position="21"/>
        <end position="109"/>
    </location>
</feature>
<gene>
    <name evidence="3" type="ORF">BRAFLDRAFT_118895</name>
</gene>
<evidence type="ECO:0000256" key="1">
    <source>
        <dbReference type="SAM" id="Coils"/>
    </source>
</evidence>
<dbReference type="EMBL" id="GG666677">
    <property type="protein sequence ID" value="EEN44227.1"/>
    <property type="molecule type" value="Genomic_DNA"/>
</dbReference>
<accession>C3ZTI0</accession>
<dbReference type="InParanoid" id="C3ZTI0"/>
<feature type="coiled-coil region" evidence="1">
    <location>
        <begin position="47"/>
        <end position="74"/>
    </location>
</feature>
<organism>
    <name type="scientific">Branchiostoma floridae</name>
    <name type="common">Florida lancelet</name>
    <name type="synonym">Amphioxus</name>
    <dbReference type="NCBI Taxonomy" id="7739"/>
    <lineage>
        <taxon>Eukaryota</taxon>
        <taxon>Metazoa</taxon>
        <taxon>Chordata</taxon>
        <taxon>Cephalochordata</taxon>
        <taxon>Leptocardii</taxon>
        <taxon>Amphioxiformes</taxon>
        <taxon>Branchiostomatidae</taxon>
        <taxon>Branchiostoma</taxon>
    </lineage>
</organism>
<name>C3ZTI0_BRAFL</name>
<evidence type="ECO:0000313" key="3">
    <source>
        <dbReference type="EMBL" id="EEN44227.1"/>
    </source>
</evidence>
<sequence length="109" mass="12488">MKKFLAVLLCAVVLVTICQAQDEDETCNCVELEERITERYKIDEANLRDQIDRYEAFERKAKKLAERVAALEAEVHAFTVSEKWSKVKQGQATNFPGCNHNPNIFTVLL</sequence>
<proteinExistence type="predicted"/>
<keyword evidence="1" id="KW-0175">Coiled coil</keyword>
<evidence type="ECO:0000256" key="2">
    <source>
        <dbReference type="SAM" id="SignalP"/>
    </source>
</evidence>
<feature type="signal peptide" evidence="2">
    <location>
        <begin position="1"/>
        <end position="20"/>
    </location>
</feature>
<dbReference type="AlphaFoldDB" id="C3ZTI0"/>
<protein>
    <submittedName>
        <fullName evidence="3">Uncharacterized protein</fullName>
    </submittedName>
</protein>
<reference evidence="3" key="1">
    <citation type="journal article" date="2008" name="Nature">
        <title>The amphioxus genome and the evolution of the chordate karyotype.</title>
        <authorList>
            <consortium name="US DOE Joint Genome Institute (JGI-PGF)"/>
            <person name="Putnam N.H."/>
            <person name="Butts T."/>
            <person name="Ferrier D.E.K."/>
            <person name="Furlong R.F."/>
            <person name="Hellsten U."/>
            <person name="Kawashima T."/>
            <person name="Robinson-Rechavi M."/>
            <person name="Shoguchi E."/>
            <person name="Terry A."/>
            <person name="Yu J.-K."/>
            <person name="Benito-Gutierrez E.L."/>
            <person name="Dubchak I."/>
            <person name="Garcia-Fernandez J."/>
            <person name="Gibson-Brown J.J."/>
            <person name="Grigoriev I.V."/>
            <person name="Horton A.C."/>
            <person name="de Jong P.J."/>
            <person name="Jurka J."/>
            <person name="Kapitonov V.V."/>
            <person name="Kohara Y."/>
            <person name="Kuroki Y."/>
            <person name="Lindquist E."/>
            <person name="Lucas S."/>
            <person name="Osoegawa K."/>
            <person name="Pennacchio L.A."/>
            <person name="Salamov A.A."/>
            <person name="Satou Y."/>
            <person name="Sauka-Spengler T."/>
            <person name="Schmutz J."/>
            <person name="Shin-I T."/>
            <person name="Toyoda A."/>
            <person name="Bronner-Fraser M."/>
            <person name="Fujiyama A."/>
            <person name="Holland L.Z."/>
            <person name="Holland P.W.H."/>
            <person name="Satoh N."/>
            <person name="Rokhsar D.S."/>
        </authorList>
    </citation>
    <scope>NUCLEOTIDE SEQUENCE [LARGE SCALE GENOMIC DNA]</scope>
    <source>
        <strain evidence="3">S238N-H82</strain>
        <tissue evidence="3">Testes</tissue>
    </source>
</reference>